<evidence type="ECO:0000256" key="20">
    <source>
        <dbReference type="ARBA" id="ARBA00049032"/>
    </source>
</evidence>
<dbReference type="EMBL" id="JANBOH010000010">
    <property type="protein sequence ID" value="KAJ1648183.1"/>
    <property type="molecule type" value="Genomic_DNA"/>
</dbReference>
<evidence type="ECO:0000256" key="18">
    <source>
        <dbReference type="ARBA" id="ARBA00048002"/>
    </source>
</evidence>
<keyword evidence="6" id="KW-0460">Magnesium</keyword>
<evidence type="ECO:0000256" key="6">
    <source>
        <dbReference type="ARBA" id="ARBA00022842"/>
    </source>
</evidence>
<dbReference type="GO" id="GO:0042262">
    <property type="term" value="P:DNA protection"/>
    <property type="evidence" value="ECO:0007669"/>
    <property type="project" value="InterPro"/>
</dbReference>
<evidence type="ECO:0000256" key="12">
    <source>
        <dbReference type="ARBA" id="ARBA00026218"/>
    </source>
</evidence>
<evidence type="ECO:0000256" key="2">
    <source>
        <dbReference type="ARBA" id="ARBA00005582"/>
    </source>
</evidence>
<evidence type="ECO:0000256" key="17">
    <source>
        <dbReference type="ARBA" id="ARBA00032071"/>
    </source>
</evidence>
<dbReference type="PANTHER" id="PTHR43758:SF2">
    <property type="entry name" value="OXIDIZED PURINE NUCLEOSIDE TRIPHOSPHATE HYDROLASE"/>
    <property type="match status" value="1"/>
</dbReference>
<dbReference type="GO" id="GO:0046872">
    <property type="term" value="F:metal ion binding"/>
    <property type="evidence" value="ECO:0007669"/>
    <property type="project" value="UniProtKB-KW"/>
</dbReference>
<dbReference type="GO" id="GO:0008828">
    <property type="term" value="F:dATP diphosphatase activity"/>
    <property type="evidence" value="ECO:0007669"/>
    <property type="project" value="UniProtKB-EC"/>
</dbReference>
<evidence type="ECO:0000256" key="9">
    <source>
        <dbReference type="ARBA" id="ARBA00024486"/>
    </source>
</evidence>
<evidence type="ECO:0000256" key="14">
    <source>
        <dbReference type="ARBA" id="ARBA00030634"/>
    </source>
</evidence>
<comment type="catalytic activity">
    <reaction evidence="18">
        <text>N(6)-methyl-ATP + H2O = N(6)-methyl-AMP + diphosphate + H(+)</text>
        <dbReference type="Rhea" id="RHEA:67608"/>
        <dbReference type="ChEBI" id="CHEBI:15377"/>
        <dbReference type="ChEBI" id="CHEBI:15378"/>
        <dbReference type="ChEBI" id="CHEBI:33019"/>
        <dbReference type="ChEBI" id="CHEBI:144842"/>
        <dbReference type="ChEBI" id="CHEBI:172873"/>
    </reaction>
    <physiologicalReaction direction="left-to-right" evidence="18">
        <dbReference type="Rhea" id="RHEA:67609"/>
    </physiologicalReaction>
</comment>
<dbReference type="InterPro" id="IPR003563">
    <property type="entry name" value="8ODP"/>
</dbReference>
<evidence type="ECO:0000256" key="13">
    <source>
        <dbReference type="ARBA" id="ARBA00029673"/>
    </source>
</evidence>
<dbReference type="InterPro" id="IPR000086">
    <property type="entry name" value="NUDIX_hydrolase_dom"/>
</dbReference>
<dbReference type="PANTHER" id="PTHR43758">
    <property type="entry name" value="7,8-DIHYDRO-8-OXOGUANINE TRIPHOSPHATASE"/>
    <property type="match status" value="1"/>
</dbReference>
<comment type="function">
    <text evidence="21">Oxidized purine nucleoside triphosphate hydrolase which is a prominent sanitizer of the oxidized nucleotide pool. Catalyzes the hydrolysis of 2-oxo-dATP (2-hydroxy-dATP) into 2-oxo-dAMP. Also has a significant hydrolase activity toward 2-oxo-ATP, 8-oxo-dGTP and 8-oxo-dATP. Through the hydrolysis of oxidized purine nucleoside triphosphates, prevents their incorporation into DNA and the subsequent transversions A:T to C:G and G:C to T:A. Also catalyzes the hydrolysis of methylated purine nucleoside triphosphate preventing their integration into DNA. Through this antimutagenic activity protects cells from oxidative stress.</text>
</comment>
<dbReference type="Gene3D" id="3.90.79.10">
    <property type="entry name" value="Nucleoside Triphosphate Pyrophosphohydrolase"/>
    <property type="match status" value="1"/>
</dbReference>
<evidence type="ECO:0000256" key="11">
    <source>
        <dbReference type="ARBA" id="ARBA00026103"/>
    </source>
</evidence>
<dbReference type="GO" id="GO:0008413">
    <property type="term" value="F:8-oxo-7,8-dihydroguanosine triphosphate pyrophosphatase activity"/>
    <property type="evidence" value="ECO:0007669"/>
    <property type="project" value="InterPro"/>
</dbReference>
<evidence type="ECO:0000256" key="10">
    <source>
        <dbReference type="ARBA" id="ARBA00024596"/>
    </source>
</evidence>
<evidence type="ECO:0000256" key="3">
    <source>
        <dbReference type="ARBA" id="ARBA00011245"/>
    </source>
</evidence>
<evidence type="ECO:0000256" key="7">
    <source>
        <dbReference type="ARBA" id="ARBA00024448"/>
    </source>
</evidence>
<accession>A0A9W8CMZ9</accession>
<evidence type="ECO:0000256" key="16">
    <source>
        <dbReference type="ARBA" id="ARBA00031927"/>
    </source>
</evidence>
<evidence type="ECO:0000256" key="4">
    <source>
        <dbReference type="ARBA" id="ARBA00022723"/>
    </source>
</evidence>
<comment type="catalytic activity">
    <reaction evidence="20">
        <text>N(6)-methyl-dATP + H2O = N(6)-methyl-dAMP + diphosphate + H(+)</text>
        <dbReference type="Rhea" id="RHEA:67604"/>
        <dbReference type="ChEBI" id="CHEBI:15377"/>
        <dbReference type="ChEBI" id="CHEBI:15378"/>
        <dbReference type="ChEBI" id="CHEBI:33019"/>
        <dbReference type="ChEBI" id="CHEBI:169976"/>
        <dbReference type="ChEBI" id="CHEBI:172872"/>
    </reaction>
    <physiologicalReaction direction="left-to-right" evidence="20">
        <dbReference type="Rhea" id="RHEA:67605"/>
    </physiologicalReaction>
</comment>
<dbReference type="PRINTS" id="PR01403">
    <property type="entry name" value="8OXTPHPHTASE"/>
</dbReference>
<dbReference type="AlphaFoldDB" id="A0A9W8CMZ9"/>
<dbReference type="CDD" id="cd03427">
    <property type="entry name" value="NUDIX_MTH1_Nudt1"/>
    <property type="match status" value="1"/>
</dbReference>
<comment type="subunit">
    <text evidence="3">Monomer.</text>
</comment>
<dbReference type="GO" id="GO:0005737">
    <property type="term" value="C:cytoplasm"/>
    <property type="evidence" value="ECO:0007669"/>
    <property type="project" value="TreeGrafter"/>
</dbReference>
<dbReference type="Pfam" id="PF00293">
    <property type="entry name" value="NUDIX"/>
    <property type="match status" value="1"/>
</dbReference>
<evidence type="ECO:0000259" key="22">
    <source>
        <dbReference type="PROSITE" id="PS51462"/>
    </source>
</evidence>
<comment type="catalytic activity">
    <reaction evidence="10">
        <text>2-oxo-ATP + H2O = 2-oxo-AMP + diphosphate + H(+)</text>
        <dbReference type="Rhea" id="RHEA:67392"/>
        <dbReference type="ChEBI" id="CHEBI:15377"/>
        <dbReference type="ChEBI" id="CHEBI:15378"/>
        <dbReference type="ChEBI" id="CHEBI:33019"/>
        <dbReference type="ChEBI" id="CHEBI:71395"/>
        <dbReference type="ChEBI" id="CHEBI:172878"/>
    </reaction>
    <physiologicalReaction direction="left-to-right" evidence="10">
        <dbReference type="Rhea" id="RHEA:67393"/>
    </physiologicalReaction>
</comment>
<comment type="cofactor">
    <cofactor evidence="1">
        <name>Mg(2+)</name>
        <dbReference type="ChEBI" id="CHEBI:18420"/>
    </cofactor>
</comment>
<dbReference type="PROSITE" id="PS51462">
    <property type="entry name" value="NUDIX"/>
    <property type="match status" value="1"/>
</dbReference>
<evidence type="ECO:0000313" key="23">
    <source>
        <dbReference type="EMBL" id="KAJ1648183.1"/>
    </source>
</evidence>
<comment type="catalytic activity">
    <reaction evidence="7">
        <text>8-oxo-dATP + H2O = 8-oxo-dAMP + diphosphate + H(+)</text>
        <dbReference type="Rhea" id="RHEA:65396"/>
        <dbReference type="ChEBI" id="CHEBI:15377"/>
        <dbReference type="ChEBI" id="CHEBI:15378"/>
        <dbReference type="ChEBI" id="CHEBI:33019"/>
        <dbReference type="ChEBI" id="CHEBI:71361"/>
        <dbReference type="ChEBI" id="CHEBI:172871"/>
    </reaction>
    <physiologicalReaction direction="left-to-right" evidence="7">
        <dbReference type="Rhea" id="RHEA:65397"/>
    </physiologicalReaction>
</comment>
<evidence type="ECO:0000256" key="5">
    <source>
        <dbReference type="ARBA" id="ARBA00022801"/>
    </source>
</evidence>
<evidence type="ECO:0000313" key="24">
    <source>
        <dbReference type="Proteomes" id="UP001145021"/>
    </source>
</evidence>
<comment type="similarity">
    <text evidence="2">Belongs to the Nudix hydrolase family.</text>
</comment>
<evidence type="ECO:0000256" key="21">
    <source>
        <dbReference type="ARBA" id="ARBA00053094"/>
    </source>
</evidence>
<comment type="catalytic activity">
    <reaction evidence="19">
        <text>O(6)-methyl-dGTP + H2O = O(6)-methyl-dGMP + diphosphate + H(+)</text>
        <dbReference type="Rhea" id="RHEA:67600"/>
        <dbReference type="ChEBI" id="CHEBI:15377"/>
        <dbReference type="ChEBI" id="CHEBI:15378"/>
        <dbReference type="ChEBI" id="CHEBI:33019"/>
        <dbReference type="ChEBI" id="CHEBI:169974"/>
        <dbReference type="ChEBI" id="CHEBI:169975"/>
    </reaction>
    <physiologicalReaction direction="left-to-right" evidence="19">
        <dbReference type="Rhea" id="RHEA:67601"/>
    </physiologicalReaction>
</comment>
<dbReference type="SUPFAM" id="SSF55811">
    <property type="entry name" value="Nudix"/>
    <property type="match status" value="1"/>
</dbReference>
<name>A0A9W8CMZ9_9FUNG</name>
<feature type="domain" description="Nudix hydrolase" evidence="22">
    <location>
        <begin position="5"/>
        <end position="131"/>
    </location>
</feature>
<sequence>MAVPEVKYFSVVIPFNHERTKILLGRKKRGLGEGLWNGFGGKPDTGETMGQCTRRELEEKCGIRAEKVTCVGILYMGDINGPDFHIPVYTTAEYSGQIAETEEMEPKWFDASTEALPYDQMHQEAKLWWPTMLSGKLFIARFLFEGEKVLNHNIQIVDVKALDQHIDEINQLLLGS</sequence>
<proteinExistence type="inferred from homology"/>
<evidence type="ECO:0000256" key="8">
    <source>
        <dbReference type="ARBA" id="ARBA00024459"/>
    </source>
</evidence>
<comment type="catalytic activity">
    <reaction evidence="9">
        <text>8-oxo-dGTP + H2O = 8-oxo-dGMP + diphosphate + H(+)</text>
        <dbReference type="Rhea" id="RHEA:31575"/>
        <dbReference type="ChEBI" id="CHEBI:15377"/>
        <dbReference type="ChEBI" id="CHEBI:15378"/>
        <dbReference type="ChEBI" id="CHEBI:33019"/>
        <dbReference type="ChEBI" id="CHEBI:63224"/>
        <dbReference type="ChEBI" id="CHEBI:77896"/>
    </reaction>
    <physiologicalReaction direction="left-to-right" evidence="9">
        <dbReference type="Rhea" id="RHEA:31576"/>
    </physiologicalReaction>
</comment>
<keyword evidence="5" id="KW-0378">Hydrolase</keyword>
<keyword evidence="4" id="KW-0479">Metal-binding</keyword>
<comment type="caution">
    <text evidence="23">The sequence shown here is derived from an EMBL/GenBank/DDBJ whole genome shotgun (WGS) entry which is preliminary data.</text>
</comment>
<protein>
    <recommendedName>
        <fullName evidence="12">Oxidized purine nucleoside triphosphate hydrolase</fullName>
        <ecNumber evidence="11">3.6.1.56</ecNumber>
    </recommendedName>
    <alternativeName>
        <fullName evidence="16">2-hydroxy-dATP diphosphatase</fullName>
    </alternativeName>
    <alternativeName>
        <fullName evidence="15">7,8-dihydro-8-oxoguanine triphosphatase</fullName>
    </alternativeName>
    <alternativeName>
        <fullName evidence="14">8-oxo-dGTPase</fullName>
    </alternativeName>
    <alternativeName>
        <fullName evidence="17">Methylated purine nucleoside triphosphate hydrolase</fullName>
    </alternativeName>
    <alternativeName>
        <fullName evidence="13">Nucleoside diphosphate-linked moiety X motif 1</fullName>
    </alternativeName>
</protein>
<dbReference type="InterPro" id="IPR015797">
    <property type="entry name" value="NUDIX_hydrolase-like_dom_sf"/>
</dbReference>
<dbReference type="Proteomes" id="UP001145021">
    <property type="component" value="Unassembled WGS sequence"/>
</dbReference>
<keyword evidence="24" id="KW-1185">Reference proteome</keyword>
<reference evidence="23" key="1">
    <citation type="submission" date="2022-07" db="EMBL/GenBank/DDBJ databases">
        <title>Phylogenomic reconstructions and comparative analyses of Kickxellomycotina fungi.</title>
        <authorList>
            <person name="Reynolds N.K."/>
            <person name="Stajich J.E."/>
            <person name="Barry K."/>
            <person name="Grigoriev I.V."/>
            <person name="Crous P."/>
            <person name="Smith M.E."/>
        </authorList>
    </citation>
    <scope>NUCLEOTIDE SEQUENCE</scope>
    <source>
        <strain evidence="23">NBRC 105413</strain>
    </source>
</reference>
<dbReference type="EC" id="3.6.1.56" evidence="11"/>
<comment type="catalytic activity">
    <reaction evidence="8">
        <text>2-oxo-dATP + H2O = 2-oxo-dAMP + diphosphate + H(+)</text>
        <dbReference type="Rhea" id="RHEA:31583"/>
        <dbReference type="ChEBI" id="CHEBI:15377"/>
        <dbReference type="ChEBI" id="CHEBI:15378"/>
        <dbReference type="ChEBI" id="CHEBI:33019"/>
        <dbReference type="ChEBI" id="CHEBI:63212"/>
        <dbReference type="ChEBI" id="CHEBI:77897"/>
        <dbReference type="EC" id="3.6.1.56"/>
    </reaction>
    <physiologicalReaction direction="left-to-right" evidence="8">
        <dbReference type="Rhea" id="RHEA:31584"/>
    </physiologicalReaction>
</comment>
<evidence type="ECO:0000256" key="19">
    <source>
        <dbReference type="ARBA" id="ARBA00048894"/>
    </source>
</evidence>
<evidence type="ECO:0000256" key="1">
    <source>
        <dbReference type="ARBA" id="ARBA00001946"/>
    </source>
</evidence>
<organism evidence="23 24">
    <name type="scientific">Coemansia asiatica</name>
    <dbReference type="NCBI Taxonomy" id="1052880"/>
    <lineage>
        <taxon>Eukaryota</taxon>
        <taxon>Fungi</taxon>
        <taxon>Fungi incertae sedis</taxon>
        <taxon>Zoopagomycota</taxon>
        <taxon>Kickxellomycotina</taxon>
        <taxon>Kickxellomycetes</taxon>
        <taxon>Kickxellales</taxon>
        <taxon>Kickxellaceae</taxon>
        <taxon>Coemansia</taxon>
    </lineage>
</organism>
<gene>
    <name evidence="23" type="ORF">LPJ64_000543</name>
</gene>
<evidence type="ECO:0000256" key="15">
    <source>
        <dbReference type="ARBA" id="ARBA00030682"/>
    </source>
</evidence>